<feature type="transmembrane region" description="Helical" evidence="8">
    <location>
        <begin position="349"/>
        <end position="370"/>
    </location>
</feature>
<feature type="transmembrane region" description="Helical" evidence="8">
    <location>
        <begin position="201"/>
        <end position="220"/>
    </location>
</feature>
<keyword evidence="6 8" id="KW-0472">Membrane</keyword>
<dbReference type="InterPro" id="IPR018584">
    <property type="entry name" value="GT87"/>
</dbReference>
<protein>
    <submittedName>
        <fullName evidence="9">DUF2029 domain-containing protein</fullName>
    </submittedName>
</protein>
<evidence type="ECO:0000256" key="1">
    <source>
        <dbReference type="ARBA" id="ARBA00004651"/>
    </source>
</evidence>
<organism evidence="9 10">
    <name type="scientific">Streptomyces flavofungini</name>
    <dbReference type="NCBI Taxonomy" id="68200"/>
    <lineage>
        <taxon>Bacteria</taxon>
        <taxon>Bacillati</taxon>
        <taxon>Actinomycetota</taxon>
        <taxon>Actinomycetes</taxon>
        <taxon>Kitasatosporales</taxon>
        <taxon>Streptomycetaceae</taxon>
        <taxon>Streptomyces</taxon>
    </lineage>
</organism>
<comment type="caution">
    <text evidence="9">The sequence shown here is derived from an EMBL/GenBank/DDBJ whole genome shotgun (WGS) entry which is preliminary data.</text>
</comment>
<evidence type="ECO:0000256" key="8">
    <source>
        <dbReference type="SAM" id="Phobius"/>
    </source>
</evidence>
<keyword evidence="10" id="KW-1185">Reference proteome</keyword>
<keyword evidence="5 8" id="KW-1133">Transmembrane helix</keyword>
<keyword evidence="4 8" id="KW-0812">Transmembrane</keyword>
<evidence type="ECO:0000256" key="4">
    <source>
        <dbReference type="ARBA" id="ARBA00022692"/>
    </source>
</evidence>
<evidence type="ECO:0000256" key="6">
    <source>
        <dbReference type="ARBA" id="ARBA00023136"/>
    </source>
</evidence>
<dbReference type="EMBL" id="JAEKOZ010000008">
    <property type="protein sequence ID" value="MBJ3808543.1"/>
    <property type="molecule type" value="Genomic_DNA"/>
</dbReference>
<dbReference type="RefSeq" id="WP_190117619.1">
    <property type="nucleotide sequence ID" value="NZ_BMVR01000008.1"/>
</dbReference>
<reference evidence="9 10" key="1">
    <citation type="submission" date="2020-12" db="EMBL/GenBank/DDBJ databases">
        <title>Streptomyces typhae sp. nov., a novel endophytic actinomycete isolated from the root of cattail pollen (Typha angustifolia L.).</title>
        <authorList>
            <person name="Peng C."/>
            <person name="Liu C."/>
        </authorList>
    </citation>
    <scope>NUCLEOTIDE SEQUENCE [LARGE SCALE GENOMIC DNA]</scope>
    <source>
        <strain evidence="9 10">JCM 4753</strain>
    </source>
</reference>
<feature type="transmembrane region" description="Helical" evidence="8">
    <location>
        <begin position="121"/>
        <end position="140"/>
    </location>
</feature>
<feature type="transmembrane region" description="Helical" evidence="8">
    <location>
        <begin position="96"/>
        <end position="114"/>
    </location>
</feature>
<feature type="transmembrane region" description="Helical" evidence="8">
    <location>
        <begin position="171"/>
        <end position="195"/>
    </location>
</feature>
<comment type="subcellular location">
    <subcellularLocation>
        <location evidence="1">Cell membrane</location>
        <topology evidence="1">Multi-pass membrane protein</topology>
    </subcellularLocation>
</comment>
<evidence type="ECO:0000313" key="10">
    <source>
        <dbReference type="Proteomes" id="UP000634780"/>
    </source>
</evidence>
<dbReference type="Proteomes" id="UP000634780">
    <property type="component" value="Unassembled WGS sequence"/>
</dbReference>
<evidence type="ECO:0000256" key="3">
    <source>
        <dbReference type="ARBA" id="ARBA00022679"/>
    </source>
</evidence>
<proteinExistence type="inferred from homology"/>
<comment type="similarity">
    <text evidence="7">Belongs to the glycosyltransferase 87 family.</text>
</comment>
<evidence type="ECO:0000256" key="7">
    <source>
        <dbReference type="ARBA" id="ARBA00024033"/>
    </source>
</evidence>
<keyword evidence="2" id="KW-1003">Cell membrane</keyword>
<feature type="transmembrane region" description="Helical" evidence="8">
    <location>
        <begin position="326"/>
        <end position="343"/>
    </location>
</feature>
<gene>
    <name evidence="9" type="ORF">JGB26_15715</name>
</gene>
<dbReference type="Pfam" id="PF09594">
    <property type="entry name" value="GT87"/>
    <property type="match status" value="1"/>
</dbReference>
<sequence>MKSGKEDASGVIGVGGWLERRAEWWAWAVLGVVLGAAALRIAYRVPDGGMDNAIVVRAAGAWLDGRSPYADRHFLYLPGAVLAAVPQALFPGVARVLVPVGVVGALASGWFCALRIHGVAWGSRFAVLGLLGLVLGFAPFVHLVELGNWTVASVVALPVALLCVCRGRWVLAGAVIGVAVAVKPLLLPVLLLFVFARKWRALGVAVLVPVVVSVLAALVLPDPVAFFTRTLPFLLRGEDRFVRLYEASPGAVLARVGVPAVVASGLSGVGACAGVWCAWRRWLAPGPWAGPGRGAGARPDAGRVVETAAALMLAAFLVSRPSYDHYLLVVLPLLLAGALRVSSLVRGPWFWVALVPQVPGFVWVGVEALPQRAFKDAFTLCVLAGLVFWWCAVGVRRGAGLPPCVPGPSVGGAVVGGRALPGPPR</sequence>
<accession>A0ABS0X5S3</accession>
<name>A0ABS0X5S3_9ACTN</name>
<feature type="transmembrane region" description="Helical" evidence="8">
    <location>
        <begin position="24"/>
        <end position="43"/>
    </location>
</feature>
<evidence type="ECO:0000256" key="5">
    <source>
        <dbReference type="ARBA" id="ARBA00022989"/>
    </source>
</evidence>
<evidence type="ECO:0000256" key="2">
    <source>
        <dbReference type="ARBA" id="ARBA00022475"/>
    </source>
</evidence>
<keyword evidence="3" id="KW-0808">Transferase</keyword>
<feature type="transmembrane region" description="Helical" evidence="8">
    <location>
        <begin position="377"/>
        <end position="395"/>
    </location>
</feature>
<evidence type="ECO:0000313" key="9">
    <source>
        <dbReference type="EMBL" id="MBJ3808543.1"/>
    </source>
</evidence>